<comment type="caution">
    <text evidence="1">The sequence shown here is derived from an EMBL/GenBank/DDBJ whole genome shotgun (WGS) entry which is preliminary data.</text>
</comment>
<proteinExistence type="predicted"/>
<accession>A0ABR4K160</accession>
<dbReference type="Proteomes" id="UP001610444">
    <property type="component" value="Unassembled WGS sequence"/>
</dbReference>
<evidence type="ECO:0008006" key="3">
    <source>
        <dbReference type="Google" id="ProtNLM"/>
    </source>
</evidence>
<dbReference type="GeneID" id="98151440"/>
<gene>
    <name evidence="1" type="ORF">BJX68DRAFT_129522</name>
</gene>
<reference evidence="1 2" key="1">
    <citation type="submission" date="2024-07" db="EMBL/GenBank/DDBJ databases">
        <title>Section-level genome sequencing and comparative genomics of Aspergillus sections Usti and Cavernicolus.</title>
        <authorList>
            <consortium name="Lawrence Berkeley National Laboratory"/>
            <person name="Nybo J.L."/>
            <person name="Vesth T.C."/>
            <person name="Theobald S."/>
            <person name="Frisvad J.C."/>
            <person name="Larsen T.O."/>
            <person name="Kjaerboelling I."/>
            <person name="Rothschild-Mancinelli K."/>
            <person name="Lyhne E.K."/>
            <person name="Kogle M.E."/>
            <person name="Barry K."/>
            <person name="Clum A."/>
            <person name="Na H."/>
            <person name="Ledsgaard L."/>
            <person name="Lin J."/>
            <person name="Lipzen A."/>
            <person name="Kuo A."/>
            <person name="Riley R."/>
            <person name="Mondo S."/>
            <person name="LaButti K."/>
            <person name="Haridas S."/>
            <person name="Pangalinan J."/>
            <person name="Salamov A.A."/>
            <person name="Simmons B.A."/>
            <person name="Magnuson J.K."/>
            <person name="Chen J."/>
            <person name="Drula E."/>
            <person name="Henrissat B."/>
            <person name="Wiebenga A."/>
            <person name="Lubbers R.J."/>
            <person name="Gomes A.C."/>
            <person name="Macurrencykelacurrency M.R."/>
            <person name="Stajich J."/>
            <person name="Grigoriev I.V."/>
            <person name="Mortensen U.H."/>
            <person name="De vries R.P."/>
            <person name="Baker S.E."/>
            <person name="Andersen M.R."/>
        </authorList>
    </citation>
    <scope>NUCLEOTIDE SEQUENCE [LARGE SCALE GENOMIC DNA]</scope>
    <source>
        <strain evidence="1 2">CBS 756.74</strain>
    </source>
</reference>
<evidence type="ECO:0000313" key="1">
    <source>
        <dbReference type="EMBL" id="KAL2846070.1"/>
    </source>
</evidence>
<name>A0ABR4K160_9EURO</name>
<organism evidence="1 2">
    <name type="scientific">Aspergillus pseudodeflectus</name>
    <dbReference type="NCBI Taxonomy" id="176178"/>
    <lineage>
        <taxon>Eukaryota</taxon>
        <taxon>Fungi</taxon>
        <taxon>Dikarya</taxon>
        <taxon>Ascomycota</taxon>
        <taxon>Pezizomycotina</taxon>
        <taxon>Eurotiomycetes</taxon>
        <taxon>Eurotiomycetidae</taxon>
        <taxon>Eurotiales</taxon>
        <taxon>Aspergillaceae</taxon>
        <taxon>Aspergillus</taxon>
        <taxon>Aspergillus subgen. Nidulantes</taxon>
    </lineage>
</organism>
<evidence type="ECO:0000313" key="2">
    <source>
        <dbReference type="Proteomes" id="UP001610444"/>
    </source>
</evidence>
<sequence>MQSQIAGLLCRLFCLYKIGIRLRKDGEGMTFLLSLILLCGVEESFQRRSIITYGMRFCGCRQGDPGCHSVLAYHCEIFVRHSFLTSTSPEGWTTSVDLVHLLHKFCLHEVLELPPNSRGRKPRSRVWTFGSKRTTTTIVTRAVRSR</sequence>
<protein>
    <recommendedName>
        <fullName evidence="3">Secreted protein</fullName>
    </recommendedName>
</protein>
<keyword evidence="2" id="KW-1185">Reference proteome</keyword>
<dbReference type="RefSeq" id="XP_070897000.1">
    <property type="nucleotide sequence ID" value="XM_071036276.1"/>
</dbReference>
<dbReference type="EMBL" id="JBFXLR010000034">
    <property type="protein sequence ID" value="KAL2846070.1"/>
    <property type="molecule type" value="Genomic_DNA"/>
</dbReference>